<feature type="compositionally biased region" description="Basic and acidic residues" evidence="1">
    <location>
        <begin position="422"/>
        <end position="434"/>
    </location>
</feature>
<dbReference type="Proteomes" id="UP001279734">
    <property type="component" value="Unassembled WGS sequence"/>
</dbReference>
<accession>A0AAD3TLA5</accession>
<evidence type="ECO:0000313" key="3">
    <source>
        <dbReference type="Proteomes" id="UP001279734"/>
    </source>
</evidence>
<protein>
    <submittedName>
        <fullName evidence="2">Uncharacterized protein</fullName>
    </submittedName>
</protein>
<name>A0AAD3TLA5_NEPGR</name>
<reference evidence="2" key="1">
    <citation type="submission" date="2023-05" db="EMBL/GenBank/DDBJ databases">
        <title>Nepenthes gracilis genome sequencing.</title>
        <authorList>
            <person name="Fukushima K."/>
        </authorList>
    </citation>
    <scope>NUCLEOTIDE SEQUENCE</scope>
    <source>
        <strain evidence="2">SING2019-196</strain>
    </source>
</reference>
<evidence type="ECO:0000313" key="2">
    <source>
        <dbReference type="EMBL" id="GMH31189.1"/>
    </source>
</evidence>
<sequence length="434" mass="46954">MIISDELLEVGSTLSDTAENRPYLHTADSWLFMFPEVSSEDNLEGSRSSNASKSNQEDIIHETVECGSDDHLGANPVNNNDESAPLVPTLSLGSSNSLSSTFSDSSSEDLIVVDPRNFNNSGCSGGTPQALETKTKLKDDGDIAFSESHRSKEASHASPGNTTESQASDITDESLLHDTSPVHGPKIQVMERDGEYDPHRIPSSAFARSDSLIPAEWSAASNGSLFSIHVGNTSFGREHPFMQSGEFRKSGELNKSGEMFLFSPSLPILPETSNKENGAERNNIEEKETAAAAHSGRKDMKKTYPVVQNEVKPPPAVVAVLNSSVSCHSNESEGSTCSFAFPILPPGAQHSATKAAASQQQQLLPEPHLEAQNPGVMSQAPASSSCCFSWAAMANVIDWLWREAPPYSGPHTTRGRNRRRRLHDDEKNDFKSSK</sequence>
<feature type="compositionally biased region" description="Basic and acidic residues" evidence="1">
    <location>
        <begin position="273"/>
        <end position="289"/>
    </location>
</feature>
<feature type="region of interest" description="Disordered" evidence="1">
    <location>
        <begin position="148"/>
        <end position="168"/>
    </location>
</feature>
<feature type="compositionally biased region" description="Polar residues" evidence="1">
    <location>
        <begin position="158"/>
        <end position="168"/>
    </location>
</feature>
<feature type="region of interest" description="Disordered" evidence="1">
    <location>
        <begin position="405"/>
        <end position="434"/>
    </location>
</feature>
<feature type="region of interest" description="Disordered" evidence="1">
    <location>
        <begin position="265"/>
        <end position="300"/>
    </location>
</feature>
<gene>
    <name evidence="2" type="ORF">Nepgr_033032</name>
</gene>
<organism evidence="2 3">
    <name type="scientific">Nepenthes gracilis</name>
    <name type="common">Slender pitcher plant</name>
    <dbReference type="NCBI Taxonomy" id="150966"/>
    <lineage>
        <taxon>Eukaryota</taxon>
        <taxon>Viridiplantae</taxon>
        <taxon>Streptophyta</taxon>
        <taxon>Embryophyta</taxon>
        <taxon>Tracheophyta</taxon>
        <taxon>Spermatophyta</taxon>
        <taxon>Magnoliopsida</taxon>
        <taxon>eudicotyledons</taxon>
        <taxon>Gunneridae</taxon>
        <taxon>Pentapetalae</taxon>
        <taxon>Caryophyllales</taxon>
        <taxon>Nepenthaceae</taxon>
        <taxon>Nepenthes</taxon>
    </lineage>
</organism>
<evidence type="ECO:0000256" key="1">
    <source>
        <dbReference type="SAM" id="MobiDB-lite"/>
    </source>
</evidence>
<feature type="region of interest" description="Disordered" evidence="1">
    <location>
        <begin position="67"/>
        <end position="106"/>
    </location>
</feature>
<keyword evidence="3" id="KW-1185">Reference proteome</keyword>
<dbReference type="PANTHER" id="PTHR33673:SF36">
    <property type="entry name" value="MYB-LIKE PROTEIN Q"/>
    <property type="match status" value="1"/>
</dbReference>
<dbReference type="EMBL" id="BSYO01000039">
    <property type="protein sequence ID" value="GMH31189.1"/>
    <property type="molecule type" value="Genomic_DNA"/>
</dbReference>
<comment type="caution">
    <text evidence="2">The sequence shown here is derived from an EMBL/GenBank/DDBJ whole genome shotgun (WGS) entry which is preliminary data.</text>
</comment>
<feature type="compositionally biased region" description="Low complexity" evidence="1">
    <location>
        <begin position="90"/>
        <end position="105"/>
    </location>
</feature>
<proteinExistence type="predicted"/>
<dbReference type="PANTHER" id="PTHR33673">
    <property type="entry name" value="SUPPRESSOR SRP40-LIKE PROTEIN"/>
    <property type="match status" value="1"/>
</dbReference>
<dbReference type="AlphaFoldDB" id="A0AAD3TLA5"/>